<evidence type="ECO:0000256" key="2">
    <source>
        <dbReference type="ARBA" id="ARBA00005013"/>
    </source>
</evidence>
<comment type="similarity">
    <text evidence="3 6">Belongs to the DHNA family.</text>
</comment>
<evidence type="ECO:0000259" key="7">
    <source>
        <dbReference type="SMART" id="SM00905"/>
    </source>
</evidence>
<dbReference type="NCBIfam" id="TIGR00525">
    <property type="entry name" value="folB"/>
    <property type="match status" value="1"/>
</dbReference>
<evidence type="ECO:0000256" key="4">
    <source>
        <dbReference type="ARBA" id="ARBA00022909"/>
    </source>
</evidence>
<proteinExistence type="inferred from homology"/>
<dbReference type="InterPro" id="IPR006156">
    <property type="entry name" value="Dihydroneopterin_aldolase"/>
</dbReference>
<comment type="caution">
    <text evidence="8">The sequence shown here is derived from an EMBL/GenBank/DDBJ whole genome shotgun (WGS) entry which is preliminary data.</text>
</comment>
<protein>
    <recommendedName>
        <fullName evidence="6">7,8-dihydroneopterin aldolase</fullName>
        <ecNumber evidence="6">4.1.2.25</ecNumber>
    </recommendedName>
</protein>
<dbReference type="PANTHER" id="PTHR42844">
    <property type="entry name" value="DIHYDRONEOPTERIN ALDOLASE 1-RELATED"/>
    <property type="match status" value="1"/>
</dbReference>
<accession>A0ABU1AF48</accession>
<gene>
    <name evidence="8" type="primary">folB</name>
    <name evidence="8" type="ORF">QEH59_03335</name>
</gene>
<evidence type="ECO:0000256" key="1">
    <source>
        <dbReference type="ARBA" id="ARBA00001353"/>
    </source>
</evidence>
<evidence type="ECO:0000313" key="9">
    <source>
        <dbReference type="Proteomes" id="UP001243717"/>
    </source>
</evidence>
<keyword evidence="5 6" id="KW-0456">Lyase</keyword>
<keyword evidence="4 6" id="KW-0289">Folate biosynthesis</keyword>
<dbReference type="InterPro" id="IPR006157">
    <property type="entry name" value="FolB_dom"/>
</dbReference>
<dbReference type="InterPro" id="IPR043133">
    <property type="entry name" value="GTP-CH-I_C/QueF"/>
</dbReference>
<dbReference type="NCBIfam" id="TIGR00526">
    <property type="entry name" value="folB_dom"/>
    <property type="match status" value="1"/>
</dbReference>
<name>A0ABU1AF48_9BACT</name>
<evidence type="ECO:0000313" key="8">
    <source>
        <dbReference type="EMBL" id="MDQ8193442.1"/>
    </source>
</evidence>
<evidence type="ECO:0000256" key="3">
    <source>
        <dbReference type="ARBA" id="ARBA00005708"/>
    </source>
</evidence>
<evidence type="ECO:0000256" key="6">
    <source>
        <dbReference type="RuleBase" id="RU362079"/>
    </source>
</evidence>
<comment type="pathway">
    <text evidence="2 6">Cofactor biosynthesis; tetrahydrofolate biosynthesis; 2-amino-4-hydroxy-6-hydroxymethyl-7,8-dihydropteridine diphosphate from 7,8-dihydroneopterin triphosphate: step 3/4.</text>
</comment>
<evidence type="ECO:0000256" key="5">
    <source>
        <dbReference type="ARBA" id="ARBA00023239"/>
    </source>
</evidence>
<dbReference type="RefSeq" id="WP_308983937.1">
    <property type="nucleotide sequence ID" value="NZ_JARXIC010000004.1"/>
</dbReference>
<comment type="catalytic activity">
    <reaction evidence="1 6">
        <text>7,8-dihydroneopterin = 6-hydroxymethyl-7,8-dihydropterin + glycolaldehyde</text>
        <dbReference type="Rhea" id="RHEA:10540"/>
        <dbReference type="ChEBI" id="CHEBI:17001"/>
        <dbReference type="ChEBI" id="CHEBI:17071"/>
        <dbReference type="ChEBI" id="CHEBI:44841"/>
        <dbReference type="EC" id="4.1.2.25"/>
    </reaction>
</comment>
<dbReference type="GO" id="GO:0004150">
    <property type="term" value="F:dihydroneopterin aldolase activity"/>
    <property type="evidence" value="ECO:0007669"/>
    <property type="project" value="UniProtKB-EC"/>
</dbReference>
<dbReference type="EMBL" id="JARXIC010000004">
    <property type="protein sequence ID" value="MDQ8193442.1"/>
    <property type="molecule type" value="Genomic_DNA"/>
</dbReference>
<reference evidence="8 9" key="1">
    <citation type="submission" date="2023-04" db="EMBL/GenBank/DDBJ databases">
        <title>A novel bacteria isolated from coastal sediment.</title>
        <authorList>
            <person name="Liu X.-J."/>
            <person name="Du Z.-J."/>
        </authorList>
    </citation>
    <scope>NUCLEOTIDE SEQUENCE [LARGE SCALE GENOMIC DNA]</scope>
    <source>
        <strain evidence="8 9">SDUM461004</strain>
    </source>
</reference>
<dbReference type="Pfam" id="PF02152">
    <property type="entry name" value="FolB"/>
    <property type="match status" value="1"/>
</dbReference>
<dbReference type="EC" id="4.1.2.25" evidence="6"/>
<sequence>MQSAKIELKELVFFARHGLLEEEAVLGQRFRVDVVVTLNPSLDLSLDSPESTVNYVELYATVKEIFTQQRFNMIEAAADRIAARVLERFAKIISITVTVKKPSVPVDCICDYFAAEVTRCR</sequence>
<dbReference type="PANTHER" id="PTHR42844:SF1">
    <property type="entry name" value="DIHYDRONEOPTERIN ALDOLASE 1-RELATED"/>
    <property type="match status" value="1"/>
</dbReference>
<keyword evidence="9" id="KW-1185">Reference proteome</keyword>
<feature type="domain" description="Dihydroneopterin aldolase/epimerase" evidence="7">
    <location>
        <begin position="6"/>
        <end position="119"/>
    </location>
</feature>
<dbReference type="SMART" id="SM00905">
    <property type="entry name" value="FolB"/>
    <property type="match status" value="1"/>
</dbReference>
<dbReference type="Proteomes" id="UP001243717">
    <property type="component" value="Unassembled WGS sequence"/>
</dbReference>
<organism evidence="8 9">
    <name type="scientific">Thalassobacterium sedimentorum</name>
    <dbReference type="NCBI Taxonomy" id="3041258"/>
    <lineage>
        <taxon>Bacteria</taxon>
        <taxon>Pseudomonadati</taxon>
        <taxon>Verrucomicrobiota</taxon>
        <taxon>Opitutia</taxon>
        <taxon>Puniceicoccales</taxon>
        <taxon>Coraliomargaritaceae</taxon>
        <taxon>Thalassobacterium</taxon>
    </lineage>
</organism>
<dbReference type="SUPFAM" id="SSF55620">
    <property type="entry name" value="Tetrahydrobiopterin biosynthesis enzymes-like"/>
    <property type="match status" value="1"/>
</dbReference>
<dbReference type="Gene3D" id="3.30.1130.10">
    <property type="match status" value="1"/>
</dbReference>
<comment type="function">
    <text evidence="6">Catalyzes the conversion of 7,8-dihydroneopterin to 6-hydroxymethyl-7,8-dihydropterin.</text>
</comment>